<organism evidence="1 2">
    <name type="scientific">Arthrobacter glacialis</name>
    <dbReference type="NCBI Taxonomy" id="1664"/>
    <lineage>
        <taxon>Bacteria</taxon>
        <taxon>Bacillati</taxon>
        <taxon>Actinomycetota</taxon>
        <taxon>Actinomycetes</taxon>
        <taxon>Micrococcales</taxon>
        <taxon>Micrococcaceae</taxon>
        <taxon>Arthrobacter</taxon>
    </lineage>
</organism>
<proteinExistence type="predicted"/>
<dbReference type="EMBL" id="PPXC01000014">
    <property type="protein sequence ID" value="POH72420.1"/>
    <property type="molecule type" value="Genomic_DNA"/>
</dbReference>
<comment type="caution">
    <text evidence="1">The sequence shown here is derived from an EMBL/GenBank/DDBJ whole genome shotgun (WGS) entry which is preliminary data.</text>
</comment>
<dbReference type="AlphaFoldDB" id="A0A2S3ZT87"/>
<name>A0A2S3ZT87_ARTGL</name>
<dbReference type="Proteomes" id="UP000237061">
    <property type="component" value="Unassembled WGS sequence"/>
</dbReference>
<protein>
    <submittedName>
        <fullName evidence="1">Uncharacterized protein</fullName>
    </submittedName>
</protein>
<evidence type="ECO:0000313" key="2">
    <source>
        <dbReference type="Proteomes" id="UP000237061"/>
    </source>
</evidence>
<dbReference type="Pfam" id="PF04120">
    <property type="entry name" value="Iron_permease"/>
    <property type="match status" value="1"/>
</dbReference>
<accession>A0A2S3ZT87</accession>
<reference evidence="1 2" key="1">
    <citation type="submission" date="2018-01" db="EMBL/GenBank/DDBJ databases">
        <title>Arthrobacter sp. nov., from glaciers in China.</title>
        <authorList>
            <person name="Liu Q."/>
            <person name="Xin Y.-H."/>
        </authorList>
    </citation>
    <scope>NUCLEOTIDE SEQUENCE [LARGE SCALE GENOMIC DNA]</scope>
    <source>
        <strain evidence="1 2">HLT2-12-2</strain>
    </source>
</reference>
<dbReference type="InterPro" id="IPR007251">
    <property type="entry name" value="Iron_permease_Fet4"/>
</dbReference>
<dbReference type="GO" id="GO:0055085">
    <property type="term" value="P:transmembrane transport"/>
    <property type="evidence" value="ECO:0007669"/>
    <property type="project" value="InterPro"/>
</dbReference>
<sequence>MVLWALSGLILGLSDTWRLIINTRTTTMASQIVFIIQYSPNWDDLAPSLKLEALVLDLKTTNSKLFGAEEDIKRNSCAKGQ</sequence>
<keyword evidence="2" id="KW-1185">Reference proteome</keyword>
<evidence type="ECO:0000313" key="1">
    <source>
        <dbReference type="EMBL" id="POH72420.1"/>
    </source>
</evidence>
<gene>
    <name evidence="1" type="ORF">CVS27_16185</name>
</gene>